<feature type="domain" description="ABM" evidence="1">
    <location>
        <begin position="6"/>
        <end position="97"/>
    </location>
</feature>
<dbReference type="HOGENOM" id="CLU_131496_9_3_1"/>
<organism evidence="2 3">
    <name type="scientific">Fonsecaea pedrosoi CBS 271.37</name>
    <dbReference type="NCBI Taxonomy" id="1442368"/>
    <lineage>
        <taxon>Eukaryota</taxon>
        <taxon>Fungi</taxon>
        <taxon>Dikarya</taxon>
        <taxon>Ascomycota</taxon>
        <taxon>Pezizomycotina</taxon>
        <taxon>Eurotiomycetes</taxon>
        <taxon>Chaetothyriomycetidae</taxon>
        <taxon>Chaetothyriales</taxon>
        <taxon>Herpotrichiellaceae</taxon>
        <taxon>Fonsecaea</taxon>
    </lineage>
</organism>
<dbReference type="PROSITE" id="PS51725">
    <property type="entry name" value="ABM"/>
    <property type="match status" value="1"/>
</dbReference>
<dbReference type="GeneID" id="25310670"/>
<dbReference type="VEuPathDB" id="FungiDB:Z517_11180"/>
<dbReference type="EMBL" id="KN846975">
    <property type="protein sequence ID" value="KIW76434.1"/>
    <property type="molecule type" value="Genomic_DNA"/>
</dbReference>
<dbReference type="Pfam" id="PF03992">
    <property type="entry name" value="ABM"/>
    <property type="match status" value="1"/>
</dbReference>
<dbReference type="AlphaFoldDB" id="A0A0D2GVP6"/>
<proteinExistence type="predicted"/>
<accession>A0A0D2GVP6</accession>
<dbReference type="InterPro" id="IPR011008">
    <property type="entry name" value="Dimeric_a/b-barrel"/>
</dbReference>
<dbReference type="OrthoDB" id="10011777at2759"/>
<name>A0A0D2GVP6_9EURO</name>
<dbReference type="PANTHER" id="PTHR40624">
    <property type="entry name" value="BIOSYNTHESIS MONOOXYGENASE, PUTATIVE (AFU_ORTHOLOGUE AFUA_1G12025)-RELATED"/>
    <property type="match status" value="1"/>
</dbReference>
<sequence length="111" mass="12096">MSSATLDIVATFLPKPGKSRVLIDLLSSVAEKAKEQEPGTLIYSILEAKGLDGIDQVVIIERYTGQDTLDFHMAQPYYKEMAAKFDELCEQRPTASIGTVRGGFIKEAAAS</sequence>
<evidence type="ECO:0000313" key="2">
    <source>
        <dbReference type="EMBL" id="KIW76434.1"/>
    </source>
</evidence>
<gene>
    <name evidence="2" type="ORF">Z517_11180</name>
</gene>
<dbReference type="Proteomes" id="UP000053029">
    <property type="component" value="Unassembled WGS sequence"/>
</dbReference>
<evidence type="ECO:0000259" key="1">
    <source>
        <dbReference type="PROSITE" id="PS51725"/>
    </source>
</evidence>
<dbReference type="InterPro" id="IPR007138">
    <property type="entry name" value="ABM_dom"/>
</dbReference>
<dbReference type="RefSeq" id="XP_013280242.1">
    <property type="nucleotide sequence ID" value="XM_013424788.1"/>
</dbReference>
<evidence type="ECO:0000313" key="3">
    <source>
        <dbReference type="Proteomes" id="UP000053029"/>
    </source>
</evidence>
<keyword evidence="3" id="KW-1185">Reference proteome</keyword>
<dbReference type="PANTHER" id="PTHR40624:SF1">
    <property type="entry name" value="BIOSYNTHESIS MONOOXYGENASE, PUTATIVE (AFU_ORTHOLOGUE AFUA_1G12025)-RELATED"/>
    <property type="match status" value="1"/>
</dbReference>
<dbReference type="SUPFAM" id="SSF54909">
    <property type="entry name" value="Dimeric alpha+beta barrel"/>
    <property type="match status" value="1"/>
</dbReference>
<reference evidence="2 3" key="1">
    <citation type="submission" date="2015-01" db="EMBL/GenBank/DDBJ databases">
        <title>The Genome Sequence of Fonsecaea pedrosoi CBS 271.37.</title>
        <authorList>
            <consortium name="The Broad Institute Genomics Platform"/>
            <person name="Cuomo C."/>
            <person name="de Hoog S."/>
            <person name="Gorbushina A."/>
            <person name="Stielow B."/>
            <person name="Teixiera M."/>
            <person name="Abouelleil A."/>
            <person name="Chapman S.B."/>
            <person name="Priest M."/>
            <person name="Young S.K."/>
            <person name="Wortman J."/>
            <person name="Nusbaum C."/>
            <person name="Birren B."/>
        </authorList>
    </citation>
    <scope>NUCLEOTIDE SEQUENCE [LARGE SCALE GENOMIC DNA]</scope>
    <source>
        <strain evidence="2 3">CBS 271.37</strain>
    </source>
</reference>
<protein>
    <recommendedName>
        <fullName evidence="1">ABM domain-containing protein</fullName>
    </recommendedName>
</protein>
<dbReference type="Gene3D" id="3.30.70.100">
    <property type="match status" value="1"/>
</dbReference>